<proteinExistence type="predicted"/>
<dbReference type="Pfam" id="PF06985">
    <property type="entry name" value="HET"/>
    <property type="match status" value="1"/>
</dbReference>
<evidence type="ECO:0000313" key="2">
    <source>
        <dbReference type="EMBL" id="KAJ7310139.1"/>
    </source>
</evidence>
<keyword evidence="3" id="KW-1185">Reference proteome</keyword>
<name>A0AAD6Z7G2_9AGAR</name>
<dbReference type="PANTHER" id="PTHR33112">
    <property type="entry name" value="DOMAIN PROTEIN, PUTATIVE-RELATED"/>
    <property type="match status" value="1"/>
</dbReference>
<protein>
    <recommendedName>
        <fullName evidence="1">Heterokaryon incompatibility domain-containing protein</fullName>
    </recommendedName>
</protein>
<evidence type="ECO:0000259" key="1">
    <source>
        <dbReference type="Pfam" id="PF06985"/>
    </source>
</evidence>
<dbReference type="EMBL" id="JARIHO010000079">
    <property type="protein sequence ID" value="KAJ7310139.1"/>
    <property type="molecule type" value="Genomic_DNA"/>
</dbReference>
<dbReference type="InterPro" id="IPR010730">
    <property type="entry name" value="HET"/>
</dbReference>
<gene>
    <name evidence="2" type="ORF">DFH08DRAFT_757209</name>
</gene>
<organism evidence="2 3">
    <name type="scientific">Mycena albidolilacea</name>
    <dbReference type="NCBI Taxonomy" id="1033008"/>
    <lineage>
        <taxon>Eukaryota</taxon>
        <taxon>Fungi</taxon>
        <taxon>Dikarya</taxon>
        <taxon>Basidiomycota</taxon>
        <taxon>Agaricomycotina</taxon>
        <taxon>Agaricomycetes</taxon>
        <taxon>Agaricomycetidae</taxon>
        <taxon>Agaricales</taxon>
        <taxon>Marasmiineae</taxon>
        <taxon>Mycenaceae</taxon>
        <taxon>Mycena</taxon>
    </lineage>
</organism>
<evidence type="ECO:0000313" key="3">
    <source>
        <dbReference type="Proteomes" id="UP001218218"/>
    </source>
</evidence>
<reference evidence="2" key="1">
    <citation type="submission" date="2023-03" db="EMBL/GenBank/DDBJ databases">
        <title>Massive genome expansion in bonnet fungi (Mycena s.s.) driven by repeated elements and novel gene families across ecological guilds.</title>
        <authorList>
            <consortium name="Lawrence Berkeley National Laboratory"/>
            <person name="Harder C.B."/>
            <person name="Miyauchi S."/>
            <person name="Viragh M."/>
            <person name="Kuo A."/>
            <person name="Thoen E."/>
            <person name="Andreopoulos B."/>
            <person name="Lu D."/>
            <person name="Skrede I."/>
            <person name="Drula E."/>
            <person name="Henrissat B."/>
            <person name="Morin E."/>
            <person name="Kohler A."/>
            <person name="Barry K."/>
            <person name="LaButti K."/>
            <person name="Morin E."/>
            <person name="Salamov A."/>
            <person name="Lipzen A."/>
            <person name="Mereny Z."/>
            <person name="Hegedus B."/>
            <person name="Baldrian P."/>
            <person name="Stursova M."/>
            <person name="Weitz H."/>
            <person name="Taylor A."/>
            <person name="Grigoriev I.V."/>
            <person name="Nagy L.G."/>
            <person name="Martin F."/>
            <person name="Kauserud H."/>
        </authorList>
    </citation>
    <scope>NUCLEOTIDE SEQUENCE</scope>
    <source>
        <strain evidence="2">CBHHK002</strain>
    </source>
</reference>
<dbReference type="AlphaFoldDB" id="A0AAD6Z7G2"/>
<comment type="caution">
    <text evidence="2">The sequence shown here is derived from an EMBL/GenBank/DDBJ whole genome shotgun (WGS) entry which is preliminary data.</text>
</comment>
<feature type="domain" description="Heterokaryon incompatibility" evidence="1">
    <location>
        <begin position="70"/>
        <end position="159"/>
    </location>
</feature>
<sequence>MGEMSTSVMSDVQPALILEIPIGSLSEHHPPLDLSTCATPRRYRLIGCTELVSDNKLSIYEFQSFPPVPYSAVSYVWRGNGIDANFRGNTFSVRGAEDGDPVGVEVLHDACKASLMKEARYLWIDRLCIMQTNSDDKHFQIQEMYRIYLSCAVCLVAPGGLRRLVRLDEETTWIHRGWTLQEALAPAVSLVMFAWKLGDTRAQAGDNIGEIEQVTENRSALATLSLIVDACTVGTISIQSDKPLHCIAVEATIFSSQPSARSYKDIPFWRPTRRIMAPNVSALAIAKAKELSQDEREYAIWQSALMRTSSRPVDMVFSIMGLFGVTLDTRKFRKNDRIGATIALAREILQHGGRANWLGASFRAQPCLQLSTFPLFPRTRVAGKALVRGEDGLYREISQLMENEYPNENVLGHMPKGSMDADGYLSFAAKAVQLEQVLHKSGEYVMEQPSPEPSLITATDGTTWRVLSGAHTMSPDAPRAFAVLLGFFVGYFPGGTPAHDANNVRAMLVQEHNTDGKSHVRSYFMLSKECRGWTQRWELSSFTVGGPEHGAGTEVEEDPDEELVEFAHHDSALFNSSPHMRRELQTLKHTSEHRARWAAPQTYLERKIVDQV</sequence>
<dbReference type="PANTHER" id="PTHR33112:SF16">
    <property type="entry name" value="HETEROKARYON INCOMPATIBILITY DOMAIN-CONTAINING PROTEIN"/>
    <property type="match status" value="1"/>
</dbReference>
<accession>A0AAD6Z7G2</accession>
<dbReference type="Proteomes" id="UP001218218">
    <property type="component" value="Unassembled WGS sequence"/>
</dbReference>